<comment type="catalytic activity">
    <reaction evidence="1">
        <text>ATP + protein L-histidine = ADP + protein N-phospho-L-histidine.</text>
        <dbReference type="EC" id="2.7.13.3"/>
    </reaction>
</comment>
<dbReference type="CDD" id="cd06225">
    <property type="entry name" value="HAMP"/>
    <property type="match status" value="1"/>
</dbReference>
<dbReference type="SMART" id="SM00388">
    <property type="entry name" value="HisKA"/>
    <property type="match status" value="1"/>
</dbReference>
<gene>
    <name evidence="14" type="ORF">GCM10025789_15190</name>
</gene>
<dbReference type="SMART" id="SM00387">
    <property type="entry name" value="HATPase_c"/>
    <property type="match status" value="1"/>
</dbReference>
<evidence type="ECO:0000256" key="2">
    <source>
        <dbReference type="ARBA" id="ARBA00004236"/>
    </source>
</evidence>
<protein>
    <recommendedName>
        <fullName evidence="3">histidine kinase</fullName>
        <ecNumber evidence="3">2.7.13.3</ecNumber>
    </recommendedName>
</protein>
<proteinExistence type="predicted"/>
<keyword evidence="8 11" id="KW-1133">Transmembrane helix</keyword>
<dbReference type="EC" id="2.7.13.3" evidence="3"/>
<keyword evidence="6 11" id="KW-0812">Transmembrane</keyword>
<dbReference type="CDD" id="cd00075">
    <property type="entry name" value="HATPase"/>
    <property type="match status" value="1"/>
</dbReference>
<feature type="transmembrane region" description="Helical" evidence="11">
    <location>
        <begin position="21"/>
        <end position="41"/>
    </location>
</feature>
<dbReference type="Pfam" id="PF02518">
    <property type="entry name" value="HATPase_c"/>
    <property type="match status" value="1"/>
</dbReference>
<evidence type="ECO:0000256" key="5">
    <source>
        <dbReference type="ARBA" id="ARBA00022679"/>
    </source>
</evidence>
<dbReference type="InterPro" id="IPR003661">
    <property type="entry name" value="HisK_dim/P_dom"/>
</dbReference>
<dbReference type="SUPFAM" id="SSF55874">
    <property type="entry name" value="ATPase domain of HSP90 chaperone/DNA topoisomerase II/histidine kinase"/>
    <property type="match status" value="1"/>
</dbReference>
<evidence type="ECO:0000313" key="14">
    <source>
        <dbReference type="EMBL" id="GAA4898309.1"/>
    </source>
</evidence>
<keyword evidence="10 11" id="KW-0472">Membrane</keyword>
<evidence type="ECO:0000256" key="8">
    <source>
        <dbReference type="ARBA" id="ARBA00022989"/>
    </source>
</evidence>
<evidence type="ECO:0000256" key="6">
    <source>
        <dbReference type="ARBA" id="ARBA00022692"/>
    </source>
</evidence>
<keyword evidence="9" id="KW-0902">Two-component regulatory system</keyword>
<feature type="domain" description="HAMP" evidence="13">
    <location>
        <begin position="183"/>
        <end position="244"/>
    </location>
</feature>
<dbReference type="PROSITE" id="PS50109">
    <property type="entry name" value="HIS_KIN"/>
    <property type="match status" value="1"/>
</dbReference>
<dbReference type="PROSITE" id="PS50885">
    <property type="entry name" value="HAMP"/>
    <property type="match status" value="1"/>
</dbReference>
<dbReference type="InterPro" id="IPR005467">
    <property type="entry name" value="His_kinase_dom"/>
</dbReference>
<evidence type="ECO:0000259" key="13">
    <source>
        <dbReference type="PROSITE" id="PS50885"/>
    </source>
</evidence>
<dbReference type="Gene3D" id="1.10.287.130">
    <property type="match status" value="1"/>
</dbReference>
<dbReference type="InterPro" id="IPR003594">
    <property type="entry name" value="HATPase_dom"/>
</dbReference>
<dbReference type="Pfam" id="PF00512">
    <property type="entry name" value="HisKA"/>
    <property type="match status" value="1"/>
</dbReference>
<evidence type="ECO:0000256" key="3">
    <source>
        <dbReference type="ARBA" id="ARBA00012438"/>
    </source>
</evidence>
<dbReference type="Gene3D" id="6.10.340.10">
    <property type="match status" value="1"/>
</dbReference>
<accession>A0ABP9FEB8</accession>
<evidence type="ECO:0000256" key="9">
    <source>
        <dbReference type="ARBA" id="ARBA00023012"/>
    </source>
</evidence>
<comment type="caution">
    <text evidence="14">The sequence shown here is derived from an EMBL/GenBank/DDBJ whole genome shotgun (WGS) entry which is preliminary data.</text>
</comment>
<sequence>MSPQRRGSLAAQIQPRVVITVAVLALVVSMVTVIAAATILYSQLDRELDGAQVRQGRGPGHVSGDLVPGIQTPGMRVGTVIAVDFPDGSAAGSVIEDGEVDRVTPEALLLLVELPADGVKRAVDLPGMGRYRVEARETRLGKVSVGLPMGDIDRSLMWLTLFAAGISLTAVAVTALVTREVLGRATGPLVALTNTADQVSHLQLERGRVEVPRVPVGALPENNEVTRLATAFNEMLDRVESALSAREASEVKLRRFVADASHELRNPLAAIRGYSELAERAPEGEKSFALQRIDSESQRMTKLVNDLLLLARLDADAQVEAKPVDAVEVVVNAVSDAQASGREHQWRLLLPEPEIVVMADADQLHQVMINLLSNARAHTPPGTVVQTCVRRHGDRAVIEVADNGPGIPPETLPRVFERFTKADDTRAHSTIPSTGLGLAIVRAIAEGFGGSAMVSSRPGRTAFTVTLPLAPGP</sequence>
<evidence type="ECO:0000256" key="7">
    <source>
        <dbReference type="ARBA" id="ARBA00022777"/>
    </source>
</evidence>
<feature type="domain" description="Histidine kinase" evidence="12">
    <location>
        <begin position="259"/>
        <end position="471"/>
    </location>
</feature>
<dbReference type="InterPro" id="IPR004358">
    <property type="entry name" value="Sig_transdc_His_kin-like_C"/>
</dbReference>
<keyword evidence="5" id="KW-0808">Transferase</keyword>
<keyword evidence="7 14" id="KW-0418">Kinase</keyword>
<dbReference type="GO" id="GO:0016301">
    <property type="term" value="F:kinase activity"/>
    <property type="evidence" value="ECO:0007669"/>
    <property type="project" value="UniProtKB-KW"/>
</dbReference>
<evidence type="ECO:0000256" key="4">
    <source>
        <dbReference type="ARBA" id="ARBA00022553"/>
    </source>
</evidence>
<dbReference type="InterPro" id="IPR036890">
    <property type="entry name" value="HATPase_C_sf"/>
</dbReference>
<dbReference type="PANTHER" id="PTHR45436:SF5">
    <property type="entry name" value="SENSOR HISTIDINE KINASE TRCS"/>
    <property type="match status" value="1"/>
</dbReference>
<evidence type="ECO:0000256" key="1">
    <source>
        <dbReference type="ARBA" id="ARBA00000085"/>
    </source>
</evidence>
<dbReference type="SUPFAM" id="SSF47384">
    <property type="entry name" value="Homodimeric domain of signal transducing histidine kinase"/>
    <property type="match status" value="1"/>
</dbReference>
<dbReference type="EMBL" id="BAABLV010000024">
    <property type="protein sequence ID" value="GAA4898309.1"/>
    <property type="molecule type" value="Genomic_DNA"/>
</dbReference>
<dbReference type="InterPro" id="IPR050428">
    <property type="entry name" value="TCS_sensor_his_kinase"/>
</dbReference>
<organism evidence="14 15">
    <name type="scientific">Tessaracoccus lubricantis</name>
    <dbReference type="NCBI Taxonomy" id="545543"/>
    <lineage>
        <taxon>Bacteria</taxon>
        <taxon>Bacillati</taxon>
        <taxon>Actinomycetota</taxon>
        <taxon>Actinomycetes</taxon>
        <taxon>Propionibacteriales</taxon>
        <taxon>Propionibacteriaceae</taxon>
        <taxon>Tessaracoccus</taxon>
    </lineage>
</organism>
<dbReference type="InterPro" id="IPR003660">
    <property type="entry name" value="HAMP_dom"/>
</dbReference>
<dbReference type="Proteomes" id="UP001501521">
    <property type="component" value="Unassembled WGS sequence"/>
</dbReference>
<evidence type="ECO:0000256" key="11">
    <source>
        <dbReference type="SAM" id="Phobius"/>
    </source>
</evidence>
<dbReference type="RefSeq" id="WP_345581377.1">
    <property type="nucleotide sequence ID" value="NZ_BAABLV010000024.1"/>
</dbReference>
<dbReference type="Gene3D" id="3.30.565.10">
    <property type="entry name" value="Histidine kinase-like ATPase, C-terminal domain"/>
    <property type="match status" value="1"/>
</dbReference>
<feature type="transmembrane region" description="Helical" evidence="11">
    <location>
        <begin position="156"/>
        <end position="177"/>
    </location>
</feature>
<dbReference type="PANTHER" id="PTHR45436">
    <property type="entry name" value="SENSOR HISTIDINE KINASE YKOH"/>
    <property type="match status" value="1"/>
</dbReference>
<evidence type="ECO:0000256" key="10">
    <source>
        <dbReference type="ARBA" id="ARBA00023136"/>
    </source>
</evidence>
<dbReference type="PRINTS" id="PR00344">
    <property type="entry name" value="BCTRLSENSOR"/>
</dbReference>
<reference evidence="15" key="1">
    <citation type="journal article" date="2019" name="Int. J. Syst. Evol. Microbiol.">
        <title>The Global Catalogue of Microorganisms (GCM) 10K type strain sequencing project: providing services to taxonomists for standard genome sequencing and annotation.</title>
        <authorList>
            <consortium name="The Broad Institute Genomics Platform"/>
            <consortium name="The Broad Institute Genome Sequencing Center for Infectious Disease"/>
            <person name="Wu L."/>
            <person name="Ma J."/>
        </authorList>
    </citation>
    <scope>NUCLEOTIDE SEQUENCE [LARGE SCALE GENOMIC DNA]</scope>
    <source>
        <strain evidence="15">JCM 19125</strain>
    </source>
</reference>
<keyword evidence="4" id="KW-0597">Phosphoprotein</keyword>
<dbReference type="CDD" id="cd00082">
    <property type="entry name" value="HisKA"/>
    <property type="match status" value="1"/>
</dbReference>
<evidence type="ECO:0000259" key="12">
    <source>
        <dbReference type="PROSITE" id="PS50109"/>
    </source>
</evidence>
<name>A0ABP9FEB8_9ACTN</name>
<dbReference type="SMART" id="SM00304">
    <property type="entry name" value="HAMP"/>
    <property type="match status" value="1"/>
</dbReference>
<keyword evidence="15" id="KW-1185">Reference proteome</keyword>
<evidence type="ECO:0000313" key="15">
    <source>
        <dbReference type="Proteomes" id="UP001501521"/>
    </source>
</evidence>
<dbReference type="InterPro" id="IPR036097">
    <property type="entry name" value="HisK_dim/P_sf"/>
</dbReference>
<comment type="subcellular location">
    <subcellularLocation>
        <location evidence="2">Cell membrane</location>
    </subcellularLocation>
</comment>